<evidence type="ECO:0000313" key="4">
    <source>
        <dbReference type="Proteomes" id="UP000006056"/>
    </source>
</evidence>
<organism evidence="3 4">
    <name type="scientific">Terriglobus roseus (strain DSM 18391 / NRRL B-41598 / KBS 63)</name>
    <dbReference type="NCBI Taxonomy" id="926566"/>
    <lineage>
        <taxon>Bacteria</taxon>
        <taxon>Pseudomonadati</taxon>
        <taxon>Acidobacteriota</taxon>
        <taxon>Terriglobia</taxon>
        <taxon>Terriglobales</taxon>
        <taxon>Acidobacteriaceae</taxon>
        <taxon>Terriglobus</taxon>
    </lineage>
</organism>
<dbReference type="KEGG" id="trs:Terro_2006"/>
<evidence type="ECO:0000256" key="1">
    <source>
        <dbReference type="SAM" id="MobiDB-lite"/>
    </source>
</evidence>
<reference evidence="3 4" key="1">
    <citation type="submission" date="2012-06" db="EMBL/GenBank/DDBJ databases">
        <title>Complete genome of Terriglobus roseus DSM 18391.</title>
        <authorList>
            <consortium name="US DOE Joint Genome Institute (JGI-PGF)"/>
            <person name="Lucas S."/>
            <person name="Copeland A."/>
            <person name="Lapidus A."/>
            <person name="Glavina del Rio T."/>
            <person name="Dalin E."/>
            <person name="Tice H."/>
            <person name="Bruce D."/>
            <person name="Goodwin L."/>
            <person name="Pitluck S."/>
            <person name="Peters L."/>
            <person name="Mikhailova N."/>
            <person name="Munk A.C.C."/>
            <person name="Kyrpides N."/>
            <person name="Mavromatis K."/>
            <person name="Ivanova N."/>
            <person name="Brettin T."/>
            <person name="Detter J.C."/>
            <person name="Han C."/>
            <person name="Larimer F."/>
            <person name="Land M."/>
            <person name="Hauser L."/>
            <person name="Markowitz V."/>
            <person name="Cheng J.-F."/>
            <person name="Hugenholtz P."/>
            <person name="Woyke T."/>
            <person name="Wu D."/>
            <person name="Brambilla E."/>
            <person name="Klenk H.-P."/>
            <person name="Eisen J.A."/>
        </authorList>
    </citation>
    <scope>NUCLEOTIDE SEQUENCE [LARGE SCALE GENOMIC DNA]</scope>
    <source>
        <strain evidence="3">DSM 18391</strain>
        <strain evidence="4">DSM 18391 / NRRL B-41598 / KBS 63</strain>
    </source>
</reference>
<accession>I3ZHB5</accession>
<dbReference type="EMBL" id="CP003379">
    <property type="protein sequence ID" value="AFL88292.1"/>
    <property type="molecule type" value="Genomic_DNA"/>
</dbReference>
<proteinExistence type="predicted"/>
<protein>
    <recommendedName>
        <fullName evidence="5">HNH endonuclease</fullName>
    </recommendedName>
</protein>
<name>I3ZHB5_TERRK</name>
<dbReference type="STRING" id="926566.Terro_2006"/>
<evidence type="ECO:0000313" key="3">
    <source>
        <dbReference type="EMBL" id="AFL88633.1"/>
    </source>
</evidence>
<dbReference type="KEGG" id="trs:Terro_2372"/>
<feature type="region of interest" description="Disordered" evidence="1">
    <location>
        <begin position="32"/>
        <end position="65"/>
    </location>
</feature>
<gene>
    <name evidence="2" type="ordered locus">Terro_2006</name>
    <name evidence="3" type="ordered locus">Terro_2372</name>
</gene>
<evidence type="ECO:0000313" key="2">
    <source>
        <dbReference type="EMBL" id="AFL88292.1"/>
    </source>
</evidence>
<evidence type="ECO:0008006" key="5">
    <source>
        <dbReference type="Google" id="ProtNLM"/>
    </source>
</evidence>
<dbReference type="Proteomes" id="UP000006056">
    <property type="component" value="Chromosome"/>
</dbReference>
<sequence>MKSPVSRLLATLFILCVLFLVYKSFFPTSVHAPRTGSRAKPQRSGRDTPSRKVPKQQPLPGNASKGDCNALGVTCDSSYFATWQWPKDDTCAVGVRNGYPIPDPRCTPGGAVPNLDAEILRDPQWRTKCIRNCQSTEKQKHVTYAWYGMVAPTENNGSTQVCELDHLVPLELGGADGLGNIWPQCGPAENVLRDRFFKRKDLVENYLAAKVRSGEMPLEEAQRGIATDWTQYLAAAAQSKRNR</sequence>
<dbReference type="EMBL" id="CP003379">
    <property type="protein sequence ID" value="AFL88633.1"/>
    <property type="molecule type" value="Genomic_DNA"/>
</dbReference>
<dbReference type="eggNOG" id="ENOG5032SFR">
    <property type="taxonomic scope" value="Bacteria"/>
</dbReference>
<dbReference type="HOGENOM" id="CLU_1142149_0_0_0"/>
<dbReference type="AlphaFoldDB" id="I3ZHB5"/>
<keyword evidence="4" id="KW-1185">Reference proteome</keyword>